<dbReference type="KEGG" id="tcm:HL41_04675"/>
<dbReference type="OrthoDB" id="9805653at2"/>
<dbReference type="Proteomes" id="UP000028481">
    <property type="component" value="Chromosome"/>
</dbReference>
<name>A0A075WZM0_9BACT</name>
<sequence>MRRIAASLIMLSFLGLIVTGIAFAKKETMVGGKYYPPNLNPIKVKEFCQEIQPLWQKQLQLSSELRVLWGQNPPNWEAIQQKEIEIQKIRVEIQKKAYEKGLPYGPRKGLNFRKLCGW</sequence>
<reference evidence="1 2" key="1">
    <citation type="journal article" date="2015" name="Genome Announc.">
        <title>Genome Sequence of a Sulfate-Reducing Thermophilic Bacterium, Thermodesulfobacterium commune DSM 2178T (Phylum Thermodesulfobacteria).</title>
        <authorList>
            <person name="Bhatnagar S."/>
            <person name="Badger J.H."/>
            <person name="Madupu R."/>
            <person name="Khouri H.M."/>
            <person name="O'Connor E.M."/>
            <person name="Robb F.T."/>
            <person name="Ward N.L."/>
            <person name="Eisen J.A."/>
        </authorList>
    </citation>
    <scope>NUCLEOTIDE SEQUENCE [LARGE SCALE GENOMIC DNA]</scope>
    <source>
        <strain evidence="1 2">DSM 2178</strain>
    </source>
</reference>
<dbReference type="AlphaFoldDB" id="A0A075WZM0"/>
<dbReference type="HOGENOM" id="CLU_2072063_0_0_0"/>
<dbReference type="EMBL" id="CP008796">
    <property type="protein sequence ID" value="AIH04112.1"/>
    <property type="molecule type" value="Genomic_DNA"/>
</dbReference>
<dbReference type="RefSeq" id="WP_038061733.1">
    <property type="nucleotide sequence ID" value="NZ_CP008796.1"/>
</dbReference>
<evidence type="ECO:0000313" key="2">
    <source>
        <dbReference type="Proteomes" id="UP000028481"/>
    </source>
</evidence>
<keyword evidence="2" id="KW-1185">Reference proteome</keyword>
<proteinExistence type="predicted"/>
<gene>
    <name evidence="1" type="ORF">HL41_04675</name>
</gene>
<dbReference type="eggNOG" id="ENOG5034C2F">
    <property type="taxonomic scope" value="Bacteria"/>
</dbReference>
<protein>
    <submittedName>
        <fullName evidence="1">Uncharacterized protein</fullName>
    </submittedName>
</protein>
<evidence type="ECO:0000313" key="1">
    <source>
        <dbReference type="EMBL" id="AIH04112.1"/>
    </source>
</evidence>
<organism evidence="1 2">
    <name type="scientific">Thermodesulfobacterium commune DSM 2178</name>
    <dbReference type="NCBI Taxonomy" id="289377"/>
    <lineage>
        <taxon>Bacteria</taxon>
        <taxon>Pseudomonadati</taxon>
        <taxon>Thermodesulfobacteriota</taxon>
        <taxon>Thermodesulfobacteria</taxon>
        <taxon>Thermodesulfobacteriales</taxon>
        <taxon>Thermodesulfobacteriaceae</taxon>
        <taxon>Thermodesulfobacterium</taxon>
    </lineage>
</organism>
<dbReference type="PaxDb" id="289377-HL41_04675"/>
<accession>A0A075WZM0</accession>
<dbReference type="Gene3D" id="1.20.120.1490">
    <property type="match status" value="1"/>
</dbReference>